<evidence type="ECO:0000313" key="3">
    <source>
        <dbReference type="Proteomes" id="UP000093451"/>
    </source>
</evidence>
<proteinExistence type="predicted"/>
<reference evidence="2 3" key="1">
    <citation type="journal article" date="2016" name="PeerJ">
        <title>Gall-ID: tools for genotyping gall-causing phytopathogenic bacteria.</title>
        <authorList>
            <person name="Davis E.W.II."/>
            <person name="Weisberg A.J."/>
            <person name="Tabima J.F."/>
            <person name="Grunwald N.J."/>
            <person name="Chang J.H."/>
        </authorList>
    </citation>
    <scope>NUCLEOTIDE SEQUENCE [LARGE SCALE GENOMIC DNA]</scope>
    <source>
        <strain evidence="2 3">N2/73</strain>
    </source>
</reference>
<dbReference type="AlphaFoldDB" id="A0A1B9U6L3"/>
<dbReference type="OrthoDB" id="7360668at2"/>
<comment type="caution">
    <text evidence="1">The sequence shown here is derived from an EMBL/GenBank/DDBJ whole genome shotgun (WGS) entry which is preliminary data.</text>
</comment>
<sequence length="89" mass="9906">MTLAFPNSARSFDDVRKAVRFFGHDGMFEIRFFVEAAALAKGGVHATGMSEAQCLSSFDAMRTPIYEAAKKVYAKYRRNLNVLTTSDFG</sequence>
<evidence type="ECO:0000313" key="1">
    <source>
        <dbReference type="EMBL" id="NTC28838.1"/>
    </source>
</evidence>
<dbReference type="RefSeq" id="WP_013762208.1">
    <property type="nucleotide sequence ID" value="NC_015508.1"/>
</dbReference>
<protein>
    <submittedName>
        <fullName evidence="1">DUF1488 domain-containing protein</fullName>
    </submittedName>
</protein>
<reference evidence="1" key="2">
    <citation type="journal article" date="2020" name="Science">
        <title>Unexpected conservation and global transmission of agrobacterial virulence plasmids.</title>
        <authorList>
            <person name="Weisberg A.J."/>
            <person name="Davis E.W. 2nd"/>
            <person name="Tabima J."/>
            <person name="Belcher M.S."/>
            <person name="Miller M."/>
            <person name="Kuo C.H."/>
            <person name="Loper J.E."/>
            <person name="Grunwald N.J."/>
            <person name="Putnam M.L."/>
            <person name="Chang J.H."/>
        </authorList>
    </citation>
    <scope>NUCLEOTIDE SEQUENCE</scope>
    <source>
        <strain evidence="1">17-1853-1a</strain>
    </source>
</reference>
<dbReference type="Proteomes" id="UP000093451">
    <property type="component" value="Unassembled WGS sequence"/>
</dbReference>
<dbReference type="Proteomes" id="UP000702952">
    <property type="component" value="Unassembled WGS sequence"/>
</dbReference>
<dbReference type="KEGG" id="atf:Ach5_40180"/>
<evidence type="ECO:0000313" key="2">
    <source>
        <dbReference type="EMBL" id="OCJ42023.1"/>
    </source>
</evidence>
<dbReference type="InterPro" id="IPR009962">
    <property type="entry name" value="DUF1488"/>
</dbReference>
<dbReference type="Pfam" id="PF07369">
    <property type="entry name" value="DUF1488"/>
    <property type="match status" value="1"/>
</dbReference>
<organism evidence="1 4">
    <name type="scientific">Agrobacterium tumefaciens</name>
    <dbReference type="NCBI Taxonomy" id="358"/>
    <lineage>
        <taxon>Bacteria</taxon>
        <taxon>Pseudomonadati</taxon>
        <taxon>Pseudomonadota</taxon>
        <taxon>Alphaproteobacteria</taxon>
        <taxon>Hyphomicrobiales</taxon>
        <taxon>Rhizobiaceae</taxon>
        <taxon>Rhizobium/Agrobacterium group</taxon>
        <taxon>Agrobacterium</taxon>
        <taxon>Agrobacterium tumefaciens complex</taxon>
    </lineage>
</organism>
<accession>A0A1B9U6L3</accession>
<dbReference type="GeneID" id="92773602"/>
<gene>
    <name evidence="2" type="ORF">A6U91_22975</name>
    <name evidence="1" type="ORF">G6M46_11770</name>
</gene>
<dbReference type="EMBL" id="LXKT01000002">
    <property type="protein sequence ID" value="OCJ42023.1"/>
    <property type="molecule type" value="Genomic_DNA"/>
</dbReference>
<name>A0A1B9U6L3_AGRTU</name>
<accession>A0AA86G0U1</accession>
<evidence type="ECO:0000313" key="4">
    <source>
        <dbReference type="Proteomes" id="UP000702952"/>
    </source>
</evidence>
<dbReference type="EMBL" id="JAAMAY010000019">
    <property type="protein sequence ID" value="NTC28838.1"/>
    <property type="molecule type" value="Genomic_DNA"/>
</dbReference>